<keyword evidence="2" id="KW-0732">Signal</keyword>
<organism evidence="3 4">
    <name type="scientific">Fibrella rubiginis</name>
    <dbReference type="NCBI Taxonomy" id="2817060"/>
    <lineage>
        <taxon>Bacteria</taxon>
        <taxon>Pseudomonadati</taxon>
        <taxon>Bacteroidota</taxon>
        <taxon>Cytophagia</taxon>
        <taxon>Cytophagales</taxon>
        <taxon>Spirosomataceae</taxon>
        <taxon>Fibrella</taxon>
    </lineage>
</organism>
<keyword evidence="4" id="KW-1185">Reference proteome</keyword>
<dbReference type="EMBL" id="JAFMYV010000010">
    <property type="protein sequence ID" value="MBO0938550.1"/>
    <property type="molecule type" value="Genomic_DNA"/>
</dbReference>
<dbReference type="InterPro" id="IPR052025">
    <property type="entry name" value="Xyloglucanase_GH74"/>
</dbReference>
<dbReference type="CDD" id="cd15482">
    <property type="entry name" value="Sialidase_non-viral"/>
    <property type="match status" value="3"/>
</dbReference>
<sequence>MKTRHYLSLLALLIVSTGTHAQTAVPLKGNELFGSLRARHIGPAITSGRIADLEGHPTDGRVLYVGTAGGGVWKTTDGGVTYKPVFDKNSQSIGAVAVDPNQPDQVVWAGTGECWTRNSVSVGDGVYKTVDGGQNWTNMGLTKSERISAVKIDPTNTNTVYVGAMGALWGPSAERGVFKTTDGGKSWEKILFVDDNTGCSDLAMDPKDPNVLYAAFWEFRRTAWSFNSGGNQSGLYKSSDAGKTWAKIHTGFPTGKLGRIAITVAPSVPNRLYAVIESETAEGKGLYRSENAGASWQRTNGDFELTVRPFYFSRIVVDPRNPDILLKGGLSGSISRDGGKTFTTLGSMHSDVHDFHFDNQNSNIIFAATDGGVYRSYDGGSVFEMVKGLPVSQAYQVSVDNSKPYKVYCGLQDNQSWYGPSESPGGIENRDWHCVGAGDGFRVYRHPTKANILYSEMQGAEYIWRYDTERRQSKIVKPYASATDPKLRFNWNTALQISPNKPDRLYVGSQFLHRSDDMGETWTKISPDLTTNNPAKQQQEGSGGLSADNSGAENHCTVFSVAESSLDENLIWVGTDDGNVQVTTDGGKNWSNVVGTVPNLPKNTWAYHVEPSRFDKNTCYVAFEGHSSGDMATYVYKTTDLGKTWTSITTPDIKGFARHIKEDLVNPNLLFLGTEQGLYVTVDGGQNWSAFTNNMPPVAVMYIAIHPDEHDLVLATHGRGLIIIDDISPLRQVTNDLLTKDAAFLKTRPTAMRDEGGFSEGGDAGEFTGENPSRSAKIVYYLKKRQTFGKMTMEIMDASGKKVGDITPGKAKGINIVEWSYRLKPPKVATGKTLSFAGFTGPRLPAGTYTARLTQGTNTYETPITLLPDPTSMHSVADQQAQYETVTRLYAMTEQLGYLVDQINAMQKAADEQLTKTPTYKKLTDPLVKELTALKEKLVVLKGDNYVGTAEPQLREKIGTIYGQIAGYYGRPSGAQLANVTVLDDQLKAALATFERIKTTRYKAFTDRLTKDKLPEISLRSFDEYKKSDG</sequence>
<dbReference type="PANTHER" id="PTHR43739">
    <property type="entry name" value="XYLOGLUCANASE (EUROFUNG)"/>
    <property type="match status" value="1"/>
</dbReference>
<dbReference type="AlphaFoldDB" id="A0A939GKM1"/>
<protein>
    <recommendedName>
        <fullName evidence="5">Sortilin N-terminal domain-containing protein</fullName>
    </recommendedName>
</protein>
<evidence type="ECO:0000256" key="1">
    <source>
        <dbReference type="SAM" id="MobiDB-lite"/>
    </source>
</evidence>
<name>A0A939GKM1_9BACT</name>
<dbReference type="SUPFAM" id="SSF110296">
    <property type="entry name" value="Oligoxyloglucan reducing end-specific cellobiohydrolase"/>
    <property type="match status" value="1"/>
</dbReference>
<evidence type="ECO:0008006" key="5">
    <source>
        <dbReference type="Google" id="ProtNLM"/>
    </source>
</evidence>
<evidence type="ECO:0000256" key="2">
    <source>
        <dbReference type="SAM" id="SignalP"/>
    </source>
</evidence>
<evidence type="ECO:0000313" key="3">
    <source>
        <dbReference type="EMBL" id="MBO0938550.1"/>
    </source>
</evidence>
<dbReference type="SUPFAM" id="SSF50939">
    <property type="entry name" value="Sialidases"/>
    <property type="match status" value="1"/>
</dbReference>
<dbReference type="PANTHER" id="PTHR43739:SF5">
    <property type="entry name" value="EXO-ALPHA-SIALIDASE"/>
    <property type="match status" value="1"/>
</dbReference>
<feature type="region of interest" description="Disordered" evidence="1">
    <location>
        <begin position="522"/>
        <end position="549"/>
    </location>
</feature>
<dbReference type="InterPro" id="IPR015943">
    <property type="entry name" value="WD40/YVTN_repeat-like_dom_sf"/>
</dbReference>
<proteinExistence type="predicted"/>
<feature type="chain" id="PRO_5038059403" description="Sortilin N-terminal domain-containing protein" evidence="2">
    <location>
        <begin position="22"/>
        <end position="1030"/>
    </location>
</feature>
<evidence type="ECO:0000313" key="4">
    <source>
        <dbReference type="Proteomes" id="UP000664034"/>
    </source>
</evidence>
<dbReference type="GO" id="GO:0010411">
    <property type="term" value="P:xyloglucan metabolic process"/>
    <property type="evidence" value="ECO:0007669"/>
    <property type="project" value="TreeGrafter"/>
</dbReference>
<feature type="compositionally biased region" description="Polar residues" evidence="1">
    <location>
        <begin position="528"/>
        <end position="540"/>
    </location>
</feature>
<comment type="caution">
    <text evidence="3">The sequence shown here is derived from an EMBL/GenBank/DDBJ whole genome shotgun (WGS) entry which is preliminary data.</text>
</comment>
<dbReference type="Gene3D" id="2.130.10.10">
    <property type="entry name" value="YVTN repeat-like/Quinoprotein amine dehydrogenase"/>
    <property type="match status" value="5"/>
</dbReference>
<reference evidence="3" key="1">
    <citation type="submission" date="2021-03" db="EMBL/GenBank/DDBJ databases">
        <title>Fibrella sp. HMF5335 genome sequencing and assembly.</title>
        <authorList>
            <person name="Kang H."/>
            <person name="Kim H."/>
            <person name="Bae S."/>
            <person name="Joh K."/>
        </authorList>
    </citation>
    <scope>NUCLEOTIDE SEQUENCE</scope>
    <source>
        <strain evidence="3">HMF5335</strain>
    </source>
</reference>
<dbReference type="Proteomes" id="UP000664034">
    <property type="component" value="Unassembled WGS sequence"/>
</dbReference>
<feature type="signal peptide" evidence="2">
    <location>
        <begin position="1"/>
        <end position="21"/>
    </location>
</feature>
<dbReference type="RefSeq" id="WP_207366092.1">
    <property type="nucleotide sequence ID" value="NZ_JAFMYV010000010.1"/>
</dbReference>
<gene>
    <name evidence="3" type="ORF">J2I47_18505</name>
</gene>
<dbReference type="InterPro" id="IPR036278">
    <property type="entry name" value="Sialidase_sf"/>
</dbReference>
<accession>A0A939GKM1</accession>